<accession>A0A0G4F3A7</accession>
<keyword evidence="1" id="KW-0472">Membrane</keyword>
<evidence type="ECO:0000313" key="2">
    <source>
        <dbReference type="EMBL" id="CEM06256.1"/>
    </source>
</evidence>
<gene>
    <name evidence="2" type="ORF">Cvel_14864</name>
</gene>
<reference evidence="2" key="1">
    <citation type="submission" date="2014-11" db="EMBL/GenBank/DDBJ databases">
        <authorList>
            <person name="Otto D Thomas"/>
            <person name="Naeem Raeece"/>
        </authorList>
    </citation>
    <scope>NUCLEOTIDE SEQUENCE</scope>
</reference>
<dbReference type="EMBL" id="CDMZ01000083">
    <property type="protein sequence ID" value="CEM06256.1"/>
    <property type="molecule type" value="Genomic_DNA"/>
</dbReference>
<keyword evidence="1" id="KW-0812">Transmembrane</keyword>
<name>A0A0G4F3A7_9ALVE</name>
<proteinExistence type="predicted"/>
<evidence type="ECO:0000256" key="1">
    <source>
        <dbReference type="SAM" id="Phobius"/>
    </source>
</evidence>
<keyword evidence="1" id="KW-1133">Transmembrane helix</keyword>
<protein>
    <submittedName>
        <fullName evidence="2">Uncharacterized protein</fullName>
    </submittedName>
</protein>
<dbReference type="AlphaFoldDB" id="A0A0G4F3A7"/>
<organism evidence="2">
    <name type="scientific">Chromera velia CCMP2878</name>
    <dbReference type="NCBI Taxonomy" id="1169474"/>
    <lineage>
        <taxon>Eukaryota</taxon>
        <taxon>Sar</taxon>
        <taxon>Alveolata</taxon>
        <taxon>Colpodellida</taxon>
        <taxon>Chromeraceae</taxon>
        <taxon>Chromera</taxon>
    </lineage>
</organism>
<sequence length="266" mass="28619">MFGFFRHLTPAQIFPPDELLLTGSFKRTPEAKRKTACEAHRVPPQRQPLTMVRFFAALCAASLGVARVSGQGDPFGGDGDGYCSEWTVPAGSGYTVEGQLQVSPGGDFTRFEGKLIVKKGGALNTTDTFIGTMTQGTECLDTRTPIGGGSWIDDATNLPATFTIPVTSDTTDGVRSFDERSTYQVAVNGTANSFMIYSNTGWPVGCCVMHSWGAYLSQSPAPCSEVPCKTFTPADSEKKWFVATMVIIFVMVLPAMAAGVCLLMYR</sequence>
<feature type="transmembrane region" description="Helical" evidence="1">
    <location>
        <begin position="240"/>
        <end position="265"/>
    </location>
</feature>
<dbReference type="VEuPathDB" id="CryptoDB:Cvel_14864"/>